<evidence type="ECO:0000313" key="5">
    <source>
        <dbReference type="EMBL" id="CAG8744821.1"/>
    </source>
</evidence>
<organism evidence="5 6">
    <name type="scientific">Ambispora leptoticha</name>
    <dbReference type="NCBI Taxonomy" id="144679"/>
    <lineage>
        <taxon>Eukaryota</taxon>
        <taxon>Fungi</taxon>
        <taxon>Fungi incertae sedis</taxon>
        <taxon>Mucoromycota</taxon>
        <taxon>Glomeromycotina</taxon>
        <taxon>Glomeromycetes</taxon>
        <taxon>Archaeosporales</taxon>
        <taxon>Ambisporaceae</taxon>
        <taxon>Ambispora</taxon>
    </lineage>
</organism>
<dbReference type="EMBL" id="CAJVPS010037190">
    <property type="protein sequence ID" value="CAG8744821.1"/>
    <property type="molecule type" value="Genomic_DNA"/>
</dbReference>
<sequence length="296" mass="33888">QIIEEEGNSQNILMEIRPGAGGDEAGLFVNDLYFEMVESRVGYEGSFSNVAFLIKGEGVFNYLKNEAGVHRVQRIPRTGKNDKLHTSTATVVVLPEPQDIILNIRPQDLKVETYNSGGPGGQHANKTASAVRITHLPTKIVATSQDGRDQRVNRERALFVLKTRLSEKLQTEKEKEVGDLRSTMIGTAERSENFRTYNFPDNRITDKRLKIKLNNKLDFVMEGDLEEICQKSIDYEARKDGIDWKQEKNITSRWKKFVKYSYMTNLEKNELAEIGVQFGGPVRWRNPQMLPYIYKK</sequence>
<dbReference type="InterPro" id="IPR005139">
    <property type="entry name" value="PCRF"/>
</dbReference>
<reference evidence="5" key="1">
    <citation type="submission" date="2021-06" db="EMBL/GenBank/DDBJ databases">
        <authorList>
            <person name="Kallberg Y."/>
            <person name="Tangrot J."/>
            <person name="Rosling A."/>
        </authorList>
    </citation>
    <scope>NUCLEOTIDE SEQUENCE</scope>
    <source>
        <strain evidence="5">FL130A</strain>
    </source>
</reference>
<evidence type="ECO:0000313" key="6">
    <source>
        <dbReference type="Proteomes" id="UP000789508"/>
    </source>
</evidence>
<keyword evidence="3" id="KW-0648">Protein biosynthesis</keyword>
<proteinExistence type="inferred from homology"/>
<dbReference type="PANTHER" id="PTHR43804:SF7">
    <property type="entry name" value="LD18447P"/>
    <property type="match status" value="1"/>
</dbReference>
<dbReference type="InterPro" id="IPR000352">
    <property type="entry name" value="Pep_chain_release_fac_I"/>
</dbReference>
<feature type="non-terminal residue" evidence="5">
    <location>
        <position position="296"/>
    </location>
</feature>
<dbReference type="GO" id="GO:0005739">
    <property type="term" value="C:mitochondrion"/>
    <property type="evidence" value="ECO:0007669"/>
    <property type="project" value="GOC"/>
</dbReference>
<evidence type="ECO:0000259" key="4">
    <source>
        <dbReference type="SMART" id="SM00937"/>
    </source>
</evidence>
<dbReference type="InterPro" id="IPR045853">
    <property type="entry name" value="Pep_chain_release_fac_I_sf"/>
</dbReference>
<dbReference type="GO" id="GO:0032543">
    <property type="term" value="P:mitochondrial translation"/>
    <property type="evidence" value="ECO:0007669"/>
    <property type="project" value="UniProtKB-ARBA"/>
</dbReference>
<dbReference type="SMART" id="SM00937">
    <property type="entry name" value="PCRF"/>
    <property type="match status" value="1"/>
</dbReference>
<dbReference type="Pfam" id="PF00472">
    <property type="entry name" value="RF-1"/>
    <property type="match status" value="1"/>
</dbReference>
<dbReference type="AlphaFoldDB" id="A0A9N9IQZ9"/>
<dbReference type="Gene3D" id="3.30.160.20">
    <property type="match status" value="1"/>
</dbReference>
<dbReference type="SUPFAM" id="SSF75620">
    <property type="entry name" value="Release factor"/>
    <property type="match status" value="1"/>
</dbReference>
<dbReference type="OrthoDB" id="2019491at2759"/>
<dbReference type="PANTHER" id="PTHR43804">
    <property type="entry name" value="LD18447P"/>
    <property type="match status" value="1"/>
</dbReference>
<dbReference type="Gene3D" id="3.30.70.1660">
    <property type="match status" value="1"/>
</dbReference>
<keyword evidence="6" id="KW-1185">Reference proteome</keyword>
<comment type="caution">
    <text evidence="5">The sequence shown here is derived from an EMBL/GenBank/DDBJ whole genome shotgun (WGS) entry which is preliminary data.</text>
</comment>
<dbReference type="GO" id="GO:0003747">
    <property type="term" value="F:translation release factor activity"/>
    <property type="evidence" value="ECO:0007669"/>
    <property type="project" value="InterPro"/>
</dbReference>
<dbReference type="Pfam" id="PF03462">
    <property type="entry name" value="PCRF"/>
    <property type="match status" value="1"/>
</dbReference>
<accession>A0A9N9IQZ9</accession>
<feature type="domain" description="Peptide chain release factor" evidence="4">
    <location>
        <begin position="1"/>
        <end position="66"/>
    </location>
</feature>
<comment type="similarity">
    <text evidence="1">Belongs to the prokaryotic/mitochondrial release factor family.</text>
</comment>
<feature type="non-terminal residue" evidence="5">
    <location>
        <position position="1"/>
    </location>
</feature>
<evidence type="ECO:0000256" key="1">
    <source>
        <dbReference type="ARBA" id="ARBA00010835"/>
    </source>
</evidence>
<keyword evidence="2" id="KW-0488">Methylation</keyword>
<dbReference type="Proteomes" id="UP000789508">
    <property type="component" value="Unassembled WGS sequence"/>
</dbReference>
<protein>
    <submittedName>
        <fullName evidence="5">1292_t:CDS:1</fullName>
    </submittedName>
</protein>
<dbReference type="InterPro" id="IPR050057">
    <property type="entry name" value="Prokaryotic/Mito_RF"/>
</dbReference>
<evidence type="ECO:0000256" key="2">
    <source>
        <dbReference type="ARBA" id="ARBA00022481"/>
    </source>
</evidence>
<gene>
    <name evidence="5" type="ORF">ALEPTO_LOCUS13092</name>
</gene>
<evidence type="ECO:0000256" key="3">
    <source>
        <dbReference type="ARBA" id="ARBA00022917"/>
    </source>
</evidence>
<name>A0A9N9IQZ9_9GLOM</name>